<proteinExistence type="predicted"/>
<sequence>MFRDKFKSEEYFKKTTARILNNLEAKKNNGLNDKPLSNIENYVLANGLYIYVFRAYSLGDPVKNLIDPCKEMLIYNIDSIHLNEDYSDGGDIAYTELLGMVAMGVLLDAKEELYKLSLTLEKVNYRDYLIDFLLKFSRPDLVLTDKMMWPDDVACKQLRTIIQANKIDAEKEMKAYLEKYYYTKANFEDEYNSHKRTDTTYKGYWSFESAAIVKIMGLSDDGFKYSPYYPYDMLHDEPLQPSFSPVMPLLPDEDEHKSEVSPNPPPKKKWWQF</sequence>
<dbReference type="Proteomes" id="UP001501772">
    <property type="component" value="Unassembled WGS sequence"/>
</dbReference>
<accession>A0ABP8BIU6</accession>
<name>A0ABP8BIU6_9SPHI</name>
<comment type="caution">
    <text evidence="3">The sequence shown here is derived from an EMBL/GenBank/DDBJ whole genome shotgun (WGS) entry which is preliminary data.</text>
</comment>
<dbReference type="InterPro" id="IPR028983">
    <property type="entry name" value="PA2201-like_C"/>
</dbReference>
<gene>
    <name evidence="3" type="ORF">GCM10022289_31200</name>
</gene>
<dbReference type="EMBL" id="BAABBY010000007">
    <property type="protein sequence ID" value="GAA4207972.1"/>
    <property type="molecule type" value="Genomic_DNA"/>
</dbReference>
<feature type="region of interest" description="Disordered" evidence="1">
    <location>
        <begin position="245"/>
        <end position="273"/>
    </location>
</feature>
<evidence type="ECO:0000313" key="3">
    <source>
        <dbReference type="EMBL" id="GAA4207972.1"/>
    </source>
</evidence>
<reference evidence="4" key="1">
    <citation type="journal article" date="2019" name="Int. J. Syst. Evol. Microbiol.">
        <title>The Global Catalogue of Microorganisms (GCM) 10K type strain sequencing project: providing services to taxonomists for standard genome sequencing and annotation.</title>
        <authorList>
            <consortium name="The Broad Institute Genomics Platform"/>
            <consortium name="The Broad Institute Genome Sequencing Center for Infectious Disease"/>
            <person name="Wu L."/>
            <person name="Ma J."/>
        </authorList>
    </citation>
    <scope>NUCLEOTIDE SEQUENCE [LARGE SCALE GENOMIC DNA]</scope>
    <source>
        <strain evidence="4">JCM 17626</strain>
    </source>
</reference>
<protein>
    <recommendedName>
        <fullName evidence="2">PoNi C-terminal domain-containing protein</fullName>
    </recommendedName>
</protein>
<dbReference type="Gene3D" id="1.10.3920.10">
    <property type="entry name" value="PA2201 C-terminal domain-like"/>
    <property type="match status" value="1"/>
</dbReference>
<dbReference type="SUPFAM" id="SSF140731">
    <property type="entry name" value="PA2201 C-terminal domain-like"/>
    <property type="match status" value="1"/>
</dbReference>
<evidence type="ECO:0000256" key="1">
    <source>
        <dbReference type="SAM" id="MobiDB-lite"/>
    </source>
</evidence>
<dbReference type="RefSeq" id="WP_344852374.1">
    <property type="nucleotide sequence ID" value="NZ_BAABBY010000007.1"/>
</dbReference>
<organism evidence="3 4">
    <name type="scientific">Pedobacter jeongneungensis</name>
    <dbReference type="NCBI Taxonomy" id="947309"/>
    <lineage>
        <taxon>Bacteria</taxon>
        <taxon>Pseudomonadati</taxon>
        <taxon>Bacteroidota</taxon>
        <taxon>Sphingobacteriia</taxon>
        <taxon>Sphingobacteriales</taxon>
        <taxon>Sphingobacteriaceae</taxon>
        <taxon>Pedobacter</taxon>
    </lineage>
</organism>
<evidence type="ECO:0000259" key="2">
    <source>
        <dbReference type="Pfam" id="PF08929"/>
    </source>
</evidence>
<evidence type="ECO:0000313" key="4">
    <source>
        <dbReference type="Proteomes" id="UP001501772"/>
    </source>
</evidence>
<keyword evidence="4" id="KW-1185">Reference proteome</keyword>
<dbReference type="InterPro" id="IPR015025">
    <property type="entry name" value="PoNi_C"/>
</dbReference>
<dbReference type="Pfam" id="PF08929">
    <property type="entry name" value="PoNi_C"/>
    <property type="match status" value="1"/>
</dbReference>
<feature type="domain" description="PoNi C-terminal" evidence="2">
    <location>
        <begin position="126"/>
        <end position="233"/>
    </location>
</feature>